<accession>A0A238LIH6</accession>
<gene>
    <name evidence="2" type="ORF">LOM8899_03518</name>
</gene>
<keyword evidence="1" id="KW-0732">Signal</keyword>
<evidence type="ECO:0000313" key="2">
    <source>
        <dbReference type="EMBL" id="SMY09353.1"/>
    </source>
</evidence>
<feature type="signal peptide" evidence="1">
    <location>
        <begin position="1"/>
        <end position="20"/>
    </location>
</feature>
<dbReference type="OrthoDB" id="7854053at2"/>
<evidence type="ECO:0000313" key="3">
    <source>
        <dbReference type="Proteomes" id="UP000201613"/>
    </source>
</evidence>
<dbReference type="RefSeq" id="WP_133065063.1">
    <property type="nucleotide sequence ID" value="NZ_FXZK01000009.1"/>
</dbReference>
<keyword evidence="3" id="KW-1185">Reference proteome</keyword>
<reference evidence="2 3" key="1">
    <citation type="submission" date="2017-05" db="EMBL/GenBank/DDBJ databases">
        <authorList>
            <person name="Song R."/>
            <person name="Chenine A.L."/>
            <person name="Ruprecht R.M."/>
        </authorList>
    </citation>
    <scope>NUCLEOTIDE SEQUENCE [LARGE SCALE GENOMIC DNA]</scope>
    <source>
        <strain evidence="2 3">CECT 8899</strain>
    </source>
</reference>
<dbReference type="Proteomes" id="UP000201613">
    <property type="component" value="Unassembled WGS sequence"/>
</dbReference>
<protein>
    <recommendedName>
        <fullName evidence="4">PEP-CTERM sorting domain-containing protein</fullName>
    </recommendedName>
</protein>
<evidence type="ECO:0000256" key="1">
    <source>
        <dbReference type="SAM" id="SignalP"/>
    </source>
</evidence>
<sequence>MKTFYAATMMAVLGAAPAFAQDYNVTVTNNMPEGQVMAPLIVLDAVAAAPFLFNEDGSFTEDYLNTILEGDPRPLNGKIGDGVAGPVLGTSGPPGVLIAGGETASADMFIFGNTLRFYAKGDYTEGDTVISGVFDISTGGGTVLLNRYDIGHTEGTNEITLIDEGIVEVVITPN</sequence>
<dbReference type="AlphaFoldDB" id="A0A238LIH6"/>
<proteinExistence type="predicted"/>
<name>A0A238LIH6_9RHOB</name>
<feature type="chain" id="PRO_5013348491" description="PEP-CTERM sorting domain-containing protein" evidence="1">
    <location>
        <begin position="21"/>
        <end position="174"/>
    </location>
</feature>
<evidence type="ECO:0008006" key="4">
    <source>
        <dbReference type="Google" id="ProtNLM"/>
    </source>
</evidence>
<dbReference type="EMBL" id="FXZK01000009">
    <property type="protein sequence ID" value="SMY09353.1"/>
    <property type="molecule type" value="Genomic_DNA"/>
</dbReference>
<organism evidence="2 3">
    <name type="scientific">Flavimaricola marinus</name>
    <dbReference type="NCBI Taxonomy" id="1819565"/>
    <lineage>
        <taxon>Bacteria</taxon>
        <taxon>Pseudomonadati</taxon>
        <taxon>Pseudomonadota</taxon>
        <taxon>Alphaproteobacteria</taxon>
        <taxon>Rhodobacterales</taxon>
        <taxon>Paracoccaceae</taxon>
        <taxon>Flavimaricola</taxon>
    </lineage>
</organism>